<feature type="domain" description="Thioredoxin" evidence="4">
    <location>
        <begin position="3"/>
        <end position="161"/>
    </location>
</feature>
<dbReference type="InterPro" id="IPR013740">
    <property type="entry name" value="Redoxin"/>
</dbReference>
<gene>
    <name evidence="5" type="ORF">V3H18_15555</name>
</gene>
<comment type="function">
    <text evidence="3">Thiol-specific peroxidase that catalyzes the reduction of hydrogen peroxide and organic hydroperoxides to water and alcohols, respectively. Plays a role in cell protection against oxidative stress by detoxifying peroxides.</text>
</comment>
<keyword evidence="1 3" id="KW-0575">Peroxidase</keyword>
<keyword evidence="3" id="KW-0049">Antioxidant</keyword>
<keyword evidence="6" id="KW-1185">Reference proteome</keyword>
<proteinExistence type="inferred from homology"/>
<reference evidence="5 6" key="1">
    <citation type="submission" date="2024-02" db="EMBL/GenBank/DDBJ databases">
        <authorList>
            <person name="Grouzdev D."/>
        </authorList>
    </citation>
    <scope>NUCLEOTIDE SEQUENCE [LARGE SCALE GENOMIC DNA]</scope>
    <source>
        <strain evidence="5 6">9N</strain>
    </source>
</reference>
<evidence type="ECO:0000256" key="2">
    <source>
        <dbReference type="ARBA" id="ARBA00023002"/>
    </source>
</evidence>
<dbReference type="Proteomes" id="UP001350748">
    <property type="component" value="Unassembled WGS sequence"/>
</dbReference>
<dbReference type="EMBL" id="JAZHYN010000069">
    <property type="protein sequence ID" value="MEF3367950.1"/>
    <property type="molecule type" value="Genomic_DNA"/>
</dbReference>
<organism evidence="5 6">
    <name type="scientific">Methylocystis borbori</name>
    <dbReference type="NCBI Taxonomy" id="3118750"/>
    <lineage>
        <taxon>Bacteria</taxon>
        <taxon>Pseudomonadati</taxon>
        <taxon>Pseudomonadota</taxon>
        <taxon>Alphaproteobacteria</taxon>
        <taxon>Hyphomicrobiales</taxon>
        <taxon>Methylocystaceae</taxon>
        <taxon>Methylocystis</taxon>
    </lineage>
</organism>
<evidence type="ECO:0000256" key="3">
    <source>
        <dbReference type="RuleBase" id="RU366011"/>
    </source>
</evidence>
<comment type="catalytic activity">
    <reaction evidence="3">
        <text>a hydroperoxide + 2 glutathione = an alcohol + glutathione disulfide + H2O</text>
        <dbReference type="Rhea" id="RHEA:62632"/>
        <dbReference type="ChEBI" id="CHEBI:15377"/>
        <dbReference type="ChEBI" id="CHEBI:30879"/>
        <dbReference type="ChEBI" id="CHEBI:35924"/>
        <dbReference type="ChEBI" id="CHEBI:57925"/>
        <dbReference type="ChEBI" id="CHEBI:58297"/>
        <dbReference type="EC" id="1.11.1.27"/>
    </reaction>
</comment>
<evidence type="ECO:0000259" key="4">
    <source>
        <dbReference type="PROSITE" id="PS51352"/>
    </source>
</evidence>
<dbReference type="Pfam" id="PF08534">
    <property type="entry name" value="Redoxin"/>
    <property type="match status" value="1"/>
</dbReference>
<sequence length="161" mass="16768">MTIKAGDRLPDVVLTAMGESAPEPVGTKDYFAGRKIVLFSVPGAYTPTCHNQHLPGFVAKADEIKAKGVDAVAVTAVNDIFALDAWLKASGAKGKIDGLADGSAFFAKALGLELDLTEFGLGVRGKRYAALVDDGVVKWIDVEDDSSLATVSSADATLAKL</sequence>
<comment type="similarity">
    <text evidence="3">Belongs to the peroxiredoxin family. Prx5 subfamily.</text>
</comment>
<dbReference type="RefSeq" id="WP_332082983.1">
    <property type="nucleotide sequence ID" value="NZ_JAZHYN010000069.1"/>
</dbReference>
<dbReference type="InterPro" id="IPR013766">
    <property type="entry name" value="Thioredoxin_domain"/>
</dbReference>
<dbReference type="Gene3D" id="3.40.30.10">
    <property type="entry name" value="Glutaredoxin"/>
    <property type="match status" value="1"/>
</dbReference>
<dbReference type="InterPro" id="IPR037944">
    <property type="entry name" value="PRX5-like"/>
</dbReference>
<evidence type="ECO:0000313" key="6">
    <source>
        <dbReference type="Proteomes" id="UP001350748"/>
    </source>
</evidence>
<name>A0ABU7XKQ6_9HYPH</name>
<dbReference type="PANTHER" id="PTHR10430:SF16">
    <property type="entry name" value="PEROXIREDOXIN-5, MITOCHONDRIAL"/>
    <property type="match status" value="1"/>
</dbReference>
<dbReference type="PROSITE" id="PS51352">
    <property type="entry name" value="THIOREDOXIN_2"/>
    <property type="match status" value="1"/>
</dbReference>
<dbReference type="InterPro" id="IPR036249">
    <property type="entry name" value="Thioredoxin-like_sf"/>
</dbReference>
<evidence type="ECO:0000256" key="1">
    <source>
        <dbReference type="ARBA" id="ARBA00022559"/>
    </source>
</evidence>
<accession>A0ABU7XKQ6</accession>
<keyword evidence="2 3" id="KW-0560">Oxidoreductase</keyword>
<dbReference type="PANTHER" id="PTHR10430">
    <property type="entry name" value="PEROXIREDOXIN"/>
    <property type="match status" value="1"/>
</dbReference>
<dbReference type="CDD" id="cd03013">
    <property type="entry name" value="PRX5_like"/>
    <property type="match status" value="1"/>
</dbReference>
<evidence type="ECO:0000313" key="5">
    <source>
        <dbReference type="EMBL" id="MEF3367950.1"/>
    </source>
</evidence>
<protein>
    <recommendedName>
        <fullName evidence="3">Glutathione-dependent peroxiredoxin</fullName>
        <ecNumber evidence="3">1.11.1.27</ecNumber>
    </recommendedName>
</protein>
<dbReference type="SUPFAM" id="SSF52833">
    <property type="entry name" value="Thioredoxin-like"/>
    <property type="match status" value="1"/>
</dbReference>
<keyword evidence="3" id="KW-0676">Redox-active center</keyword>
<dbReference type="EC" id="1.11.1.27" evidence="3"/>
<comment type="caution">
    <text evidence="5">The sequence shown here is derived from an EMBL/GenBank/DDBJ whole genome shotgun (WGS) entry which is preliminary data.</text>
</comment>